<gene>
    <name evidence="1" type="ORF">O181_019692</name>
</gene>
<evidence type="ECO:0008006" key="3">
    <source>
        <dbReference type="Google" id="ProtNLM"/>
    </source>
</evidence>
<dbReference type="AlphaFoldDB" id="A0A9Q3CA85"/>
<dbReference type="PANTHER" id="PTHR33481">
    <property type="entry name" value="REVERSE TRANSCRIPTASE"/>
    <property type="match status" value="1"/>
</dbReference>
<sequence length="246" mass="28338">MLKHQTDKFRKEYYHYQHLFKQKVWELKSNHWRRFLAEKGPNHAHQAYKFTKNKQEKITPLRDQEGNLTSNIIKKSSLLFNGTLLVETPASLNDIPHQQPPNLLPDFPPITRDEVTNAISTLPNRKAPGPDGIPNKLIKLSTTHLAPILTDLFNCCLRQGQYPSKWKESWTAIIRKSVKDDYTDPRAYRPIALLSTLGKLLEKIINNRLMHWAFLTNSIHPGHVGGRPGNCINDAFAALTLWINHK</sequence>
<reference evidence="1" key="1">
    <citation type="submission" date="2021-03" db="EMBL/GenBank/DDBJ databases">
        <title>Draft genome sequence of rust myrtle Austropuccinia psidii MF-1, a brazilian biotype.</title>
        <authorList>
            <person name="Quecine M.C."/>
            <person name="Pachon D.M.R."/>
            <person name="Bonatelli M.L."/>
            <person name="Correr F.H."/>
            <person name="Franceschini L.M."/>
            <person name="Leite T.F."/>
            <person name="Margarido G.R.A."/>
            <person name="Almeida C.A."/>
            <person name="Ferrarezi J.A."/>
            <person name="Labate C.A."/>
        </authorList>
    </citation>
    <scope>NUCLEOTIDE SEQUENCE</scope>
    <source>
        <strain evidence="1">MF-1</strain>
    </source>
</reference>
<proteinExistence type="predicted"/>
<dbReference type="OrthoDB" id="412006at2759"/>
<keyword evidence="2" id="KW-1185">Reference proteome</keyword>
<evidence type="ECO:0000313" key="2">
    <source>
        <dbReference type="Proteomes" id="UP000765509"/>
    </source>
</evidence>
<dbReference type="SUPFAM" id="SSF56672">
    <property type="entry name" value="DNA/RNA polymerases"/>
    <property type="match status" value="1"/>
</dbReference>
<name>A0A9Q3CA85_9BASI</name>
<dbReference type="Proteomes" id="UP000765509">
    <property type="component" value="Unassembled WGS sequence"/>
</dbReference>
<dbReference type="InterPro" id="IPR043502">
    <property type="entry name" value="DNA/RNA_pol_sf"/>
</dbReference>
<dbReference type="PANTHER" id="PTHR33481:SF1">
    <property type="entry name" value="ENDONUCLEASE_EXONUCLEASE_PHOSPHATASE DOMAIN-CONTAINING PROTEIN-RELATED"/>
    <property type="match status" value="1"/>
</dbReference>
<protein>
    <recommendedName>
        <fullName evidence="3">Reverse transcriptase domain-containing protein</fullName>
    </recommendedName>
</protein>
<dbReference type="EMBL" id="AVOT02005783">
    <property type="protein sequence ID" value="MBW0479977.1"/>
    <property type="molecule type" value="Genomic_DNA"/>
</dbReference>
<evidence type="ECO:0000313" key="1">
    <source>
        <dbReference type="EMBL" id="MBW0479977.1"/>
    </source>
</evidence>
<comment type="caution">
    <text evidence="1">The sequence shown here is derived from an EMBL/GenBank/DDBJ whole genome shotgun (WGS) entry which is preliminary data.</text>
</comment>
<accession>A0A9Q3CA85</accession>
<organism evidence="1 2">
    <name type="scientific">Austropuccinia psidii MF-1</name>
    <dbReference type="NCBI Taxonomy" id="1389203"/>
    <lineage>
        <taxon>Eukaryota</taxon>
        <taxon>Fungi</taxon>
        <taxon>Dikarya</taxon>
        <taxon>Basidiomycota</taxon>
        <taxon>Pucciniomycotina</taxon>
        <taxon>Pucciniomycetes</taxon>
        <taxon>Pucciniales</taxon>
        <taxon>Sphaerophragmiaceae</taxon>
        <taxon>Austropuccinia</taxon>
    </lineage>
</organism>